<dbReference type="KEGG" id="sjv:SJAV_00650"/>
<accession>A0AAT9GMS8</accession>
<dbReference type="RefSeq" id="WP_369610370.1">
    <property type="nucleotide sequence ID" value="NZ_AP031322.1"/>
</dbReference>
<reference evidence="1" key="1">
    <citation type="submission" date="2024-03" db="EMBL/GenBank/DDBJ databases">
        <title>Complete genome sequence of Sulfurisphaera javensis strain KD-1.</title>
        <authorList>
            <person name="Sakai H."/>
            <person name="Nur N."/>
            <person name="Suwanto A."/>
            <person name="Kurosawa N."/>
        </authorList>
    </citation>
    <scope>NUCLEOTIDE SEQUENCE</scope>
    <source>
        <strain evidence="1">KD-1</strain>
    </source>
</reference>
<protein>
    <recommendedName>
        <fullName evidence="2">Nucleotidyltransferase</fullName>
    </recommendedName>
</protein>
<evidence type="ECO:0000313" key="1">
    <source>
        <dbReference type="EMBL" id="BFH72121.1"/>
    </source>
</evidence>
<name>A0AAT9GMS8_9CREN</name>
<sequence length="190" mass="22196">MEDQLYGWIISKLDELKGSETDRFLKFLAILNTFMEEKNQGRIIIVGGFAAEIYSGRGYRTGDVDIIVEGNVELIKKVLSKISDVGLRIMLPKIREISEKGIDIVSNVYNRKKSPLKLIIDERYWIYIIPPEEVVLTYLESWKFWNSTEDKIKAVLVYCAQKDKLDIKYLVEESKSKNVYDYFLKLNDYC</sequence>
<dbReference type="EMBL" id="AP031322">
    <property type="protein sequence ID" value="BFH72121.1"/>
    <property type="molecule type" value="Genomic_DNA"/>
</dbReference>
<organism evidence="1">
    <name type="scientific">Sulfurisphaera javensis</name>
    <dbReference type="NCBI Taxonomy" id="2049879"/>
    <lineage>
        <taxon>Archaea</taxon>
        <taxon>Thermoproteota</taxon>
        <taxon>Thermoprotei</taxon>
        <taxon>Sulfolobales</taxon>
        <taxon>Sulfolobaceae</taxon>
        <taxon>Sulfurisphaera</taxon>
    </lineage>
</organism>
<dbReference type="AlphaFoldDB" id="A0AAT9GMS8"/>
<evidence type="ECO:0008006" key="2">
    <source>
        <dbReference type="Google" id="ProtNLM"/>
    </source>
</evidence>
<gene>
    <name evidence="1" type="ORF">SJAV_00650</name>
</gene>
<proteinExistence type="predicted"/>
<dbReference type="GeneID" id="92352998"/>